<sequence length="81" mass="8408">MSMKVWSARTCAATAAATSASDDAVTADTIAGWPVSRRVAAASRFGLQPRGISTGLCGNARDGRDANPARQPCAFVIVQRL</sequence>
<evidence type="ECO:0000313" key="1">
    <source>
        <dbReference type="EMBL" id="KVK83151.1"/>
    </source>
</evidence>
<dbReference type="Proteomes" id="UP000069001">
    <property type="component" value="Unassembled WGS sequence"/>
</dbReference>
<comment type="caution">
    <text evidence="1">The sequence shown here is derived from an EMBL/GenBank/DDBJ whole genome shotgun (WGS) entry which is preliminary data.</text>
</comment>
<dbReference type="EMBL" id="LOYH01000048">
    <property type="protein sequence ID" value="KVK83151.1"/>
    <property type="molecule type" value="Genomic_DNA"/>
</dbReference>
<evidence type="ECO:0000313" key="2">
    <source>
        <dbReference type="Proteomes" id="UP000069001"/>
    </source>
</evidence>
<name>A0A103ZNE5_BURCE</name>
<reference evidence="1 2" key="1">
    <citation type="submission" date="2015-11" db="EMBL/GenBank/DDBJ databases">
        <title>Expanding the genomic diversity of Burkholderia species for the development of highly accurate diagnostics.</title>
        <authorList>
            <person name="Sahl J."/>
            <person name="Keim P."/>
            <person name="Wagner D."/>
        </authorList>
    </citation>
    <scope>NUCLEOTIDE SEQUENCE [LARGE SCALE GENOMIC DNA]</scope>
    <source>
        <strain evidence="1 2">MSMB1302</strain>
    </source>
</reference>
<proteinExistence type="predicted"/>
<organism evidence="1 2">
    <name type="scientific">Burkholderia cepacia</name>
    <name type="common">Pseudomonas cepacia</name>
    <dbReference type="NCBI Taxonomy" id="292"/>
    <lineage>
        <taxon>Bacteria</taxon>
        <taxon>Pseudomonadati</taxon>
        <taxon>Pseudomonadota</taxon>
        <taxon>Betaproteobacteria</taxon>
        <taxon>Burkholderiales</taxon>
        <taxon>Burkholderiaceae</taxon>
        <taxon>Burkholderia</taxon>
        <taxon>Burkholderia cepacia complex</taxon>
    </lineage>
</organism>
<protein>
    <submittedName>
        <fullName evidence="1">Uncharacterized protein</fullName>
    </submittedName>
</protein>
<dbReference type="AlphaFoldDB" id="A0A103ZNE5"/>
<accession>A0A103ZNE5</accession>
<gene>
    <name evidence="1" type="ORF">WS90_13900</name>
</gene>